<sequence>MTDDKPLTAFIPSDDAFSNNDFKKLASNEKLAETFVRRHIVEEPLCNFNLRRNSGEIRIQTYGNLNGEALKPTQTDGETFIDGARVEESEILLSNGVAYVMDSIIVGSHTTTHPGASRRRVANLLDIIS</sequence>
<dbReference type="STRING" id="51031.W2SVK6"/>
<accession>W2SVK6</accession>
<dbReference type="SUPFAM" id="SSF82153">
    <property type="entry name" value="FAS1 domain"/>
    <property type="match status" value="1"/>
</dbReference>
<organism evidence="2 3">
    <name type="scientific">Necator americanus</name>
    <name type="common">Human hookworm</name>
    <dbReference type="NCBI Taxonomy" id="51031"/>
    <lineage>
        <taxon>Eukaryota</taxon>
        <taxon>Metazoa</taxon>
        <taxon>Ecdysozoa</taxon>
        <taxon>Nematoda</taxon>
        <taxon>Chromadorea</taxon>
        <taxon>Rhabditida</taxon>
        <taxon>Rhabditina</taxon>
        <taxon>Rhabditomorpha</taxon>
        <taxon>Strongyloidea</taxon>
        <taxon>Ancylostomatidae</taxon>
        <taxon>Bunostominae</taxon>
        <taxon>Necator</taxon>
    </lineage>
</organism>
<dbReference type="InterPro" id="IPR036378">
    <property type="entry name" value="FAS1_dom_sf"/>
</dbReference>
<feature type="domain" description="FAS1" evidence="1">
    <location>
        <begin position="1"/>
        <end position="105"/>
    </location>
</feature>
<evidence type="ECO:0000313" key="3">
    <source>
        <dbReference type="Proteomes" id="UP000053676"/>
    </source>
</evidence>
<dbReference type="OMA" id="VEEPLCN"/>
<dbReference type="Gene3D" id="2.30.180.10">
    <property type="entry name" value="FAS1 domain"/>
    <property type="match status" value="1"/>
</dbReference>
<name>W2SVK6_NECAM</name>
<dbReference type="SMART" id="SM00554">
    <property type="entry name" value="FAS1"/>
    <property type="match status" value="1"/>
</dbReference>
<dbReference type="KEGG" id="nai:NECAME_18667"/>
<dbReference type="OrthoDB" id="286301at2759"/>
<dbReference type="PROSITE" id="PS50213">
    <property type="entry name" value="FAS1"/>
    <property type="match status" value="1"/>
</dbReference>
<evidence type="ECO:0000259" key="1">
    <source>
        <dbReference type="PROSITE" id="PS50213"/>
    </source>
</evidence>
<proteinExistence type="predicted"/>
<reference evidence="3" key="1">
    <citation type="journal article" date="2014" name="Nat. Genet.">
        <title>Genome of the human hookworm Necator americanus.</title>
        <authorList>
            <person name="Tang Y.T."/>
            <person name="Gao X."/>
            <person name="Rosa B.A."/>
            <person name="Abubucker S."/>
            <person name="Hallsworth-Pepin K."/>
            <person name="Martin J."/>
            <person name="Tyagi R."/>
            <person name="Heizer E."/>
            <person name="Zhang X."/>
            <person name="Bhonagiri-Palsikar V."/>
            <person name="Minx P."/>
            <person name="Warren W.C."/>
            <person name="Wang Q."/>
            <person name="Zhan B."/>
            <person name="Hotez P.J."/>
            <person name="Sternberg P.W."/>
            <person name="Dougall A."/>
            <person name="Gaze S.T."/>
            <person name="Mulvenna J."/>
            <person name="Sotillo J."/>
            <person name="Ranganathan S."/>
            <person name="Rabelo E.M."/>
            <person name="Wilson R.K."/>
            <person name="Felgner P.L."/>
            <person name="Bethony J."/>
            <person name="Hawdon J.M."/>
            <person name="Gasser R.B."/>
            <person name="Loukas A."/>
            <person name="Mitreva M."/>
        </authorList>
    </citation>
    <scope>NUCLEOTIDE SEQUENCE [LARGE SCALE GENOMIC DNA]</scope>
</reference>
<dbReference type="InterPro" id="IPR000782">
    <property type="entry name" value="FAS1_domain"/>
</dbReference>
<dbReference type="Proteomes" id="UP000053676">
    <property type="component" value="Unassembled WGS sequence"/>
</dbReference>
<dbReference type="AlphaFoldDB" id="W2SVK6"/>
<evidence type="ECO:0000313" key="2">
    <source>
        <dbReference type="EMBL" id="ETN72831.1"/>
    </source>
</evidence>
<keyword evidence="3" id="KW-1185">Reference proteome</keyword>
<dbReference type="Pfam" id="PF02469">
    <property type="entry name" value="Fasciclin"/>
    <property type="match status" value="1"/>
</dbReference>
<dbReference type="EMBL" id="KI662900">
    <property type="protein sequence ID" value="ETN72831.1"/>
    <property type="molecule type" value="Genomic_DNA"/>
</dbReference>
<protein>
    <recommendedName>
        <fullName evidence="1">FAS1 domain-containing protein</fullName>
    </recommendedName>
</protein>
<gene>
    <name evidence="2" type="ORF">NECAME_18667</name>
</gene>